<evidence type="ECO:0000313" key="1">
    <source>
        <dbReference type="EMBL" id="QQQ44126.1"/>
    </source>
</evidence>
<dbReference type="RefSeq" id="WP_201118928.1">
    <property type="nucleotide sequence ID" value="NZ_CP067993.1"/>
</dbReference>
<evidence type="ECO:0000313" key="2">
    <source>
        <dbReference type="Proteomes" id="UP000596095"/>
    </source>
</evidence>
<dbReference type="EMBL" id="CP067993">
    <property type="protein sequence ID" value="QQQ44126.1"/>
    <property type="molecule type" value="Genomic_DNA"/>
</dbReference>
<gene>
    <name evidence="1" type="ORF">JJL50_08925</name>
</gene>
<protein>
    <submittedName>
        <fullName evidence="1">Uncharacterized protein</fullName>
    </submittedName>
</protein>
<name>A0ABD7CA44_STEMA</name>
<accession>A0ABD7CA44</accession>
<reference evidence="1 2" key="1">
    <citation type="submission" date="2021-01" db="EMBL/GenBank/DDBJ databases">
        <title>Genome Characterization of a novel Stenotrophomonas isolate with high keratinase activity.</title>
        <authorList>
            <person name="Cao Z.-J."/>
        </authorList>
    </citation>
    <scope>NUCLEOTIDE SEQUENCE [LARGE SCALE GENOMIC DNA]</scope>
    <source>
        <strain evidence="1 2">DHHJ</strain>
    </source>
</reference>
<sequence>MAARKILAQFTTDQLLEEVVRRRNERKDVGDVQPCDECRHFKFWTADSEPPKDYNPCDLGNRMSFHIAGDDEDPHSGIGYYRRVCPSRMSREDAR</sequence>
<organism evidence="1 2">
    <name type="scientific">Stenotrophomonas maltophilia</name>
    <name type="common">Pseudomonas maltophilia</name>
    <name type="synonym">Xanthomonas maltophilia</name>
    <dbReference type="NCBI Taxonomy" id="40324"/>
    <lineage>
        <taxon>Bacteria</taxon>
        <taxon>Pseudomonadati</taxon>
        <taxon>Pseudomonadota</taxon>
        <taxon>Gammaproteobacteria</taxon>
        <taxon>Lysobacterales</taxon>
        <taxon>Lysobacteraceae</taxon>
        <taxon>Stenotrophomonas</taxon>
        <taxon>Stenotrophomonas maltophilia group</taxon>
    </lineage>
</organism>
<dbReference type="AlphaFoldDB" id="A0ABD7CA44"/>
<dbReference type="Proteomes" id="UP000596095">
    <property type="component" value="Chromosome"/>
</dbReference>
<proteinExistence type="predicted"/>